<evidence type="ECO:0000313" key="3">
    <source>
        <dbReference type="Proteomes" id="UP000198373"/>
    </source>
</evidence>
<protein>
    <recommendedName>
        <fullName evidence="1">DUF4062 domain-containing protein</fullName>
    </recommendedName>
</protein>
<feature type="domain" description="DUF4062" evidence="1">
    <location>
        <begin position="6"/>
        <end position="87"/>
    </location>
</feature>
<name>A0A239E181_9ACTN</name>
<dbReference type="InterPro" id="IPR025139">
    <property type="entry name" value="DUF4062"/>
</dbReference>
<accession>A0A239E181</accession>
<dbReference type="AlphaFoldDB" id="A0A239E181"/>
<gene>
    <name evidence="2" type="ORF">SAMN06893096_103479</name>
</gene>
<reference evidence="3" key="1">
    <citation type="submission" date="2017-06" db="EMBL/GenBank/DDBJ databases">
        <authorList>
            <person name="Varghese N."/>
            <person name="Submissions S."/>
        </authorList>
    </citation>
    <scope>NUCLEOTIDE SEQUENCE [LARGE SCALE GENOMIC DNA]</scope>
    <source>
        <strain evidence="3">DSM 46839</strain>
    </source>
</reference>
<dbReference type="Proteomes" id="UP000198373">
    <property type="component" value="Unassembled WGS sequence"/>
</dbReference>
<evidence type="ECO:0000313" key="2">
    <source>
        <dbReference type="EMBL" id="SNS38485.1"/>
    </source>
</evidence>
<evidence type="ECO:0000259" key="1">
    <source>
        <dbReference type="Pfam" id="PF13271"/>
    </source>
</evidence>
<dbReference type="Pfam" id="PF13271">
    <property type="entry name" value="DUF4062"/>
    <property type="match status" value="1"/>
</dbReference>
<proteinExistence type="predicted"/>
<dbReference type="EMBL" id="FZOO01000003">
    <property type="protein sequence ID" value="SNS38485.1"/>
    <property type="molecule type" value="Genomic_DNA"/>
</dbReference>
<keyword evidence="3" id="KW-1185">Reference proteome</keyword>
<sequence>MDRRYQVFISSTFSDLVDERREVMQALLEMDCLPAGMELFPAGDTDQWTLIKGVIEQSDYYLVIVGGRYGSMTAEGISYTEKEYDYAVELGVPVMGFVPAEPDKIPVGKTDRNDAAAEKLAEFRKKVQLKMTKDWKNAEDLGSKITRGLMHLIKTNPRPGWVRGDRAMTAETRAEIAELQAKIAQFEKKEAENSTTEPTQIDERFAYGDDKIELDLVHSGYYGGSQSEDGDLTYTWDEIVEVLGPFMIDEAPEPTLRATFNNHMLREIQSDADGNWGRGWHRESAEISDRAWGAIIVQLRALGIITTGTKKRTVSDKSVYWRLTPAGDQYLVSLRAIPSAVIQVD</sequence>
<organism evidence="2 3">
    <name type="scientific">Geodermatophilus pulveris</name>
    <dbReference type="NCBI Taxonomy" id="1564159"/>
    <lineage>
        <taxon>Bacteria</taxon>
        <taxon>Bacillati</taxon>
        <taxon>Actinomycetota</taxon>
        <taxon>Actinomycetes</taxon>
        <taxon>Geodermatophilales</taxon>
        <taxon>Geodermatophilaceae</taxon>
        <taxon>Geodermatophilus</taxon>
    </lineage>
</organism>